<sequence length="103" mass="12227">MFVQMKYFIVKVGHSYKVIDCFVRKYGEGPSIMEQQQGFLNKELYVKKVDTNSEEVVVLIYWESEAHWKNYDNCISSNEQLQFAQLDYILECCYTNFQVKGEV</sequence>
<dbReference type="RefSeq" id="WP_319837996.1">
    <property type="nucleotide sequence ID" value="NZ_CP137624.1"/>
</dbReference>
<feature type="domain" description="ABM" evidence="1">
    <location>
        <begin position="2"/>
        <end position="97"/>
    </location>
</feature>
<keyword evidence="2" id="KW-0560">Oxidoreductase</keyword>
<evidence type="ECO:0000313" key="3">
    <source>
        <dbReference type="Proteomes" id="UP001322664"/>
    </source>
</evidence>
<dbReference type="EC" id="1.14.-.-" evidence="2"/>
<dbReference type="Pfam" id="PF03992">
    <property type="entry name" value="ABM"/>
    <property type="match status" value="1"/>
</dbReference>
<gene>
    <name evidence="2" type="ORF">R6U77_07380</name>
</gene>
<dbReference type="SUPFAM" id="SSF54909">
    <property type="entry name" value="Dimeric alpha+beta barrel"/>
    <property type="match status" value="1"/>
</dbReference>
<name>A0ABZ0S2G6_9BACI</name>
<accession>A0ABZ0S2G6</accession>
<organism evidence="2 3">
    <name type="scientific">Lysinibacillus louembei</name>
    <dbReference type="NCBI Taxonomy" id="1470088"/>
    <lineage>
        <taxon>Bacteria</taxon>
        <taxon>Bacillati</taxon>
        <taxon>Bacillota</taxon>
        <taxon>Bacilli</taxon>
        <taxon>Bacillales</taxon>
        <taxon>Bacillaceae</taxon>
        <taxon>Lysinibacillus</taxon>
    </lineage>
</organism>
<evidence type="ECO:0000313" key="2">
    <source>
        <dbReference type="EMBL" id="WPK13491.1"/>
    </source>
</evidence>
<proteinExistence type="predicted"/>
<evidence type="ECO:0000259" key="1">
    <source>
        <dbReference type="PROSITE" id="PS51725"/>
    </source>
</evidence>
<dbReference type="PROSITE" id="PS51725">
    <property type="entry name" value="ABM"/>
    <property type="match status" value="1"/>
</dbReference>
<keyword evidence="3" id="KW-1185">Reference proteome</keyword>
<dbReference type="InterPro" id="IPR011008">
    <property type="entry name" value="Dimeric_a/b-barrel"/>
</dbReference>
<dbReference type="InterPro" id="IPR007138">
    <property type="entry name" value="ABM_dom"/>
</dbReference>
<dbReference type="EMBL" id="CP137624">
    <property type="protein sequence ID" value="WPK13491.1"/>
    <property type="molecule type" value="Genomic_DNA"/>
</dbReference>
<dbReference type="Proteomes" id="UP001322664">
    <property type="component" value="Chromosome"/>
</dbReference>
<protein>
    <submittedName>
        <fullName evidence="2">Antibiotic biosynthesis monooxygenase</fullName>
        <ecNumber evidence="2">1.14.-.-</ecNumber>
    </submittedName>
</protein>
<dbReference type="GO" id="GO:0004497">
    <property type="term" value="F:monooxygenase activity"/>
    <property type="evidence" value="ECO:0007669"/>
    <property type="project" value="UniProtKB-KW"/>
</dbReference>
<keyword evidence="2" id="KW-0503">Monooxygenase</keyword>
<dbReference type="Gene3D" id="3.30.70.100">
    <property type="match status" value="1"/>
</dbReference>
<reference evidence="2 3" key="1">
    <citation type="submission" date="2023-09" db="EMBL/GenBank/DDBJ databases">
        <authorList>
            <person name="Page C.A."/>
            <person name="Perez-Diaz I.M."/>
        </authorList>
    </citation>
    <scope>NUCLEOTIDE SEQUENCE [LARGE SCALE GENOMIC DNA]</scope>
    <source>
        <strain evidence="2 3">Ll15</strain>
    </source>
</reference>